<dbReference type="GO" id="GO:0012505">
    <property type="term" value="C:endomembrane system"/>
    <property type="evidence" value="ECO:0007669"/>
    <property type="project" value="UniProtKB-SubCell"/>
</dbReference>
<dbReference type="PIRSF" id="PIRSF000437">
    <property type="entry name" value="GPAT_DHAPAT"/>
    <property type="match status" value="1"/>
</dbReference>
<reference evidence="8 9" key="1">
    <citation type="submission" date="2015-12" db="EMBL/GenBank/DDBJ databases">
        <title>The genome of Folsomia candida.</title>
        <authorList>
            <person name="Faddeeva A."/>
            <person name="Derks M.F."/>
            <person name="Anvar Y."/>
            <person name="Smit S."/>
            <person name="Van Straalen N."/>
            <person name="Roelofs D."/>
        </authorList>
    </citation>
    <scope>NUCLEOTIDE SEQUENCE [LARGE SCALE GENOMIC DNA]</scope>
    <source>
        <strain evidence="8 9">VU population</strain>
        <tissue evidence="8">Whole body</tissue>
    </source>
</reference>
<evidence type="ECO:0000256" key="3">
    <source>
        <dbReference type="ARBA" id="ARBA00022679"/>
    </source>
</evidence>
<organism evidence="8 9">
    <name type="scientific">Folsomia candida</name>
    <name type="common">Springtail</name>
    <dbReference type="NCBI Taxonomy" id="158441"/>
    <lineage>
        <taxon>Eukaryota</taxon>
        <taxon>Metazoa</taxon>
        <taxon>Ecdysozoa</taxon>
        <taxon>Arthropoda</taxon>
        <taxon>Hexapoda</taxon>
        <taxon>Collembola</taxon>
        <taxon>Entomobryomorpha</taxon>
        <taxon>Isotomoidea</taxon>
        <taxon>Isotomidae</taxon>
        <taxon>Proisotominae</taxon>
        <taxon>Folsomia</taxon>
    </lineage>
</organism>
<dbReference type="InterPro" id="IPR022284">
    <property type="entry name" value="GPAT/DHAPAT"/>
</dbReference>
<dbReference type="PANTHER" id="PTHR12563">
    <property type="entry name" value="GLYCEROL-3-PHOSPHATE ACYLTRANSFERASE"/>
    <property type="match status" value="1"/>
</dbReference>
<comment type="caution">
    <text evidence="8">The sequence shown here is derived from an EMBL/GenBank/DDBJ whole genome shotgun (WGS) entry which is preliminary data.</text>
</comment>
<dbReference type="PANTHER" id="PTHR12563:SF17">
    <property type="entry name" value="DIHYDROXYACETONE PHOSPHATE ACYLTRANSFERASE"/>
    <property type="match status" value="1"/>
</dbReference>
<dbReference type="OrthoDB" id="10255570at2759"/>
<dbReference type="SMART" id="SM00563">
    <property type="entry name" value="PlsC"/>
    <property type="match status" value="1"/>
</dbReference>
<comment type="subcellular location">
    <subcellularLocation>
        <location evidence="1">Endomembrane system</location>
        <topology evidence="1">Peripheral membrane protein</topology>
    </subcellularLocation>
</comment>
<sequence>MGSISAPPNIPAPMFQDILSARRRSNDFRWASRPYNPSTYFVRGRAKEPKELVASVLQCARVQAVVREIAVKEGRDSRDVAKQAEQILAEMAHDYHLYTVRWFGYVLSKLAKNHFSSIFVNVQKLQQIKDCFQRYPVILLPTHRSYVDFLLLSYVCFTFDLPLPIIAAGMDFMGMMGIAELLRKAGAFFIRRRFGADSLYWALISEYVKRAVLSGCHPMEMFVEGTRSRSGKSLYPKIGLLTSIAELVRDREIPDVLILPISMSYDRTLEETLYARELLGQPKPKESTNGLIKGLRWLQSQSYGSMYVNFGEFISVRETLGECLASPYVDDAIFTKRIQKLGLNVVIEQQKNLVTPLFSVVATIVLAKMSEGERSIGFPKLMNQIHGFRALITPNGSDFGLPLTGETLEWNVRHILTIHSDLVVCPKNEEHIVHFQMGEDETVDGMKFQHYANQFVPLIVPNALLSVLTNSATISDNAQRSTSEESILKDYAFLRELLFDDFIYDRGNEMLEASKASSIFNVYLNKGRSNGHTSRWTTETEEMSKILRLSIEPFLIAYWGVAKTLAQLSIQEDQTESQIVEVKLLGKMSQSYIRQLLGSHFPNHYGALSLDTLNNASMAFIKLGVVTKIKLDSGNSFGMVVKDSQRFAQLIILIENYLPLRSRSKLNAVSSSSVQDFQDLSQLLQLKAKL</sequence>
<keyword evidence="4" id="KW-0472">Membrane</keyword>
<dbReference type="GO" id="GO:0006631">
    <property type="term" value="P:fatty acid metabolic process"/>
    <property type="evidence" value="ECO:0007669"/>
    <property type="project" value="TreeGrafter"/>
</dbReference>
<dbReference type="EMBL" id="LNIX01000002">
    <property type="protein sequence ID" value="OXA60026.1"/>
    <property type="molecule type" value="Genomic_DNA"/>
</dbReference>
<gene>
    <name evidence="8" type="ORF">Fcan01_04875</name>
</gene>
<dbReference type="InterPro" id="IPR041728">
    <property type="entry name" value="GPAT/DHAPAT_LPLAT"/>
</dbReference>
<dbReference type="GO" id="GO:0016287">
    <property type="term" value="F:glycerone-phosphate O-acyltransferase activity"/>
    <property type="evidence" value="ECO:0007669"/>
    <property type="project" value="TreeGrafter"/>
</dbReference>
<dbReference type="CDD" id="cd07993">
    <property type="entry name" value="LPLAT_DHAPAT-like"/>
    <property type="match status" value="1"/>
</dbReference>
<dbReference type="Proteomes" id="UP000198287">
    <property type="component" value="Unassembled WGS sequence"/>
</dbReference>
<evidence type="ECO:0000256" key="2">
    <source>
        <dbReference type="ARBA" id="ARBA00007937"/>
    </source>
</evidence>
<evidence type="ECO:0000256" key="4">
    <source>
        <dbReference type="ARBA" id="ARBA00023136"/>
    </source>
</evidence>
<dbReference type="InterPro" id="IPR002123">
    <property type="entry name" value="Plipid/glycerol_acylTrfase"/>
</dbReference>
<evidence type="ECO:0000256" key="6">
    <source>
        <dbReference type="PIRNR" id="PIRNR000437"/>
    </source>
</evidence>
<comment type="similarity">
    <text evidence="2 6">Belongs to the GPAT/DAPAT family.</text>
</comment>
<dbReference type="Pfam" id="PF01553">
    <property type="entry name" value="Acyltransferase"/>
    <property type="match status" value="1"/>
</dbReference>
<accession>A0A226ETT8</accession>
<protein>
    <submittedName>
        <fullName evidence="8">Dihydroxyacetone phosphate acyltransferase</fullName>
    </submittedName>
</protein>
<dbReference type="SUPFAM" id="SSF69593">
    <property type="entry name" value="Glycerol-3-phosphate (1)-acyltransferase"/>
    <property type="match status" value="1"/>
</dbReference>
<dbReference type="GO" id="GO:0031966">
    <property type="term" value="C:mitochondrial membrane"/>
    <property type="evidence" value="ECO:0007669"/>
    <property type="project" value="TreeGrafter"/>
</dbReference>
<dbReference type="GO" id="GO:0005778">
    <property type="term" value="C:peroxisomal membrane"/>
    <property type="evidence" value="ECO:0007669"/>
    <property type="project" value="TreeGrafter"/>
</dbReference>
<name>A0A226ETT8_FOLCA</name>
<dbReference type="GO" id="GO:0004366">
    <property type="term" value="F:glycerol-3-phosphate O-acyltransferase activity"/>
    <property type="evidence" value="ECO:0007669"/>
    <property type="project" value="TreeGrafter"/>
</dbReference>
<evidence type="ECO:0000259" key="7">
    <source>
        <dbReference type="SMART" id="SM00563"/>
    </source>
</evidence>
<dbReference type="Pfam" id="PF19277">
    <property type="entry name" value="GPAT_C"/>
    <property type="match status" value="1"/>
</dbReference>
<feature type="domain" description="Phospholipid/glycerol acyltransferase" evidence="7">
    <location>
        <begin position="137"/>
        <end position="266"/>
    </location>
</feature>
<dbReference type="STRING" id="158441.A0A226ETT8"/>
<proteinExistence type="inferred from homology"/>
<dbReference type="AlphaFoldDB" id="A0A226ETT8"/>
<dbReference type="GO" id="GO:0019432">
    <property type="term" value="P:triglyceride biosynthetic process"/>
    <property type="evidence" value="ECO:0007669"/>
    <property type="project" value="TreeGrafter"/>
</dbReference>
<evidence type="ECO:0000256" key="5">
    <source>
        <dbReference type="ARBA" id="ARBA00023315"/>
    </source>
</evidence>
<evidence type="ECO:0000256" key="1">
    <source>
        <dbReference type="ARBA" id="ARBA00004184"/>
    </source>
</evidence>
<dbReference type="OMA" id="RFNLEWY"/>
<dbReference type="GO" id="GO:0008654">
    <property type="term" value="P:phospholipid biosynthetic process"/>
    <property type="evidence" value="ECO:0007669"/>
    <property type="project" value="TreeGrafter"/>
</dbReference>
<evidence type="ECO:0000313" key="9">
    <source>
        <dbReference type="Proteomes" id="UP000198287"/>
    </source>
</evidence>
<evidence type="ECO:0000313" key="8">
    <source>
        <dbReference type="EMBL" id="OXA60026.1"/>
    </source>
</evidence>
<keyword evidence="3 6" id="KW-0808">Transferase</keyword>
<keyword evidence="5 6" id="KW-0012">Acyltransferase</keyword>
<dbReference type="GO" id="GO:0008611">
    <property type="term" value="P:ether lipid biosynthetic process"/>
    <property type="evidence" value="ECO:0007669"/>
    <property type="project" value="TreeGrafter"/>
</dbReference>
<keyword evidence="9" id="KW-1185">Reference proteome</keyword>
<dbReference type="InterPro" id="IPR045520">
    <property type="entry name" value="GPAT/DHAPAT_C"/>
</dbReference>